<name>A0A444MS69_9SPHI</name>
<accession>A0A444MS69</accession>
<comment type="caution">
    <text evidence="1">The sequence shown here is derived from an EMBL/GenBank/DDBJ whole genome shotgun (WGS) entry which is preliminary data.</text>
</comment>
<dbReference type="Pfam" id="PF09957">
    <property type="entry name" value="VapB_antitoxin"/>
    <property type="match status" value="1"/>
</dbReference>
<dbReference type="RefSeq" id="WP_128532145.1">
    <property type="nucleotide sequence ID" value="NZ_SBIW01000002.1"/>
</dbReference>
<keyword evidence="2" id="KW-1185">Reference proteome</keyword>
<evidence type="ECO:0000313" key="2">
    <source>
        <dbReference type="Proteomes" id="UP000286701"/>
    </source>
</evidence>
<organism evidence="1 2">
    <name type="scientific">Mucilaginibacter gilvus</name>
    <dbReference type="NCBI Taxonomy" id="2305909"/>
    <lineage>
        <taxon>Bacteria</taxon>
        <taxon>Pseudomonadati</taxon>
        <taxon>Bacteroidota</taxon>
        <taxon>Sphingobacteriia</taxon>
        <taxon>Sphingobacteriales</taxon>
        <taxon>Sphingobacteriaceae</taxon>
        <taxon>Mucilaginibacter</taxon>
    </lineage>
</organism>
<evidence type="ECO:0008006" key="3">
    <source>
        <dbReference type="Google" id="ProtNLM"/>
    </source>
</evidence>
<dbReference type="Proteomes" id="UP000286701">
    <property type="component" value="Unassembled WGS sequence"/>
</dbReference>
<proteinExistence type="predicted"/>
<evidence type="ECO:0000313" key="1">
    <source>
        <dbReference type="EMBL" id="RWY55441.1"/>
    </source>
</evidence>
<protein>
    <recommendedName>
        <fullName evidence="3">Type II toxin-antitoxin system VapB family antitoxin</fullName>
    </recommendedName>
</protein>
<reference evidence="1 2" key="1">
    <citation type="submission" date="2019-01" db="EMBL/GenBank/DDBJ databases">
        <title>Mucilaginibacter antarcticum sp. nov., isolated from antarctic soil.</title>
        <authorList>
            <person name="Yan Y.-Q."/>
            <person name="Du Z.-J."/>
        </authorList>
    </citation>
    <scope>NUCLEOTIDE SEQUENCE [LARGE SCALE GENOMIC DNA]</scope>
    <source>
        <strain evidence="1 2">F01003</strain>
    </source>
</reference>
<dbReference type="InterPro" id="IPR019239">
    <property type="entry name" value="VapB_antitoxin"/>
</dbReference>
<dbReference type="OrthoDB" id="9805830at2"/>
<sequence length="58" mass="6645">MTIDIDANLLAKAKEISGISDKYILIEKALQLYIALEGQKLILDIWNKVEFDDKDIHN</sequence>
<gene>
    <name evidence="1" type="ORF">EPL05_03450</name>
</gene>
<dbReference type="EMBL" id="SBIW01000002">
    <property type="protein sequence ID" value="RWY55441.1"/>
    <property type="molecule type" value="Genomic_DNA"/>
</dbReference>
<dbReference type="AlphaFoldDB" id="A0A444MS69"/>